<protein>
    <submittedName>
        <fullName evidence="1">Uncharacterized protein</fullName>
    </submittedName>
</protein>
<sequence length="384" mass="42932">MVQLRLLSLWLALVCLVMAVPADIHGSDPLKVFSQTKGYPLPNQGNIAAHDPNILRYNNNYYMFKGGMYLPVFKSDTLAGPWKRIGTVFDGPSVIQKQNRTRPWAPTTVERNGRFYCFYTISKRGSRDSAVGVASTDSIDNGSWTDHGALINTGEGPQSHIYPYTVSNAIDAAFITDQDSGNPYLLYGSFWHGIFQVPLSDDLLSVEHPRRPDARNLVFLPDRKVKPQEGSFMSYHEPYYYVWFSQGKCCHFSQGFPKMGQEYSIRVGRSKNVRGPFVDKDERSLTDGGGTVVYGSNHGVAYAPGGIGVITSNSSDPDVMYYHYLNTSIGLRDGQARLGYSCIDYQDGWPVAKACKSRGSILRPSYTSTFLAVLFTGTFLWFYR</sequence>
<evidence type="ECO:0000313" key="2">
    <source>
        <dbReference type="Proteomes" id="UP001177260"/>
    </source>
</evidence>
<gene>
    <name evidence="1" type="ORF">N8T08_007471</name>
</gene>
<keyword evidence="2" id="KW-1185">Reference proteome</keyword>
<dbReference type="Proteomes" id="UP001177260">
    <property type="component" value="Unassembled WGS sequence"/>
</dbReference>
<accession>A0ACC3AXU1</accession>
<organism evidence="1 2">
    <name type="scientific">Aspergillus melleus</name>
    <dbReference type="NCBI Taxonomy" id="138277"/>
    <lineage>
        <taxon>Eukaryota</taxon>
        <taxon>Fungi</taxon>
        <taxon>Dikarya</taxon>
        <taxon>Ascomycota</taxon>
        <taxon>Pezizomycotina</taxon>
        <taxon>Eurotiomycetes</taxon>
        <taxon>Eurotiomycetidae</taxon>
        <taxon>Eurotiales</taxon>
        <taxon>Aspergillaceae</taxon>
        <taxon>Aspergillus</taxon>
        <taxon>Aspergillus subgen. Circumdati</taxon>
    </lineage>
</organism>
<name>A0ACC3AXU1_9EURO</name>
<comment type="caution">
    <text evidence="1">The sequence shown here is derived from an EMBL/GenBank/DDBJ whole genome shotgun (WGS) entry which is preliminary data.</text>
</comment>
<dbReference type="EMBL" id="JAOPJF010000048">
    <property type="protein sequence ID" value="KAK1142666.1"/>
    <property type="molecule type" value="Genomic_DNA"/>
</dbReference>
<proteinExistence type="predicted"/>
<evidence type="ECO:0000313" key="1">
    <source>
        <dbReference type="EMBL" id="KAK1142666.1"/>
    </source>
</evidence>
<reference evidence="1 2" key="1">
    <citation type="journal article" date="2023" name="ACS Omega">
        <title>Identification of the Neoaspergillic Acid Biosynthesis Gene Cluster by Establishing an In Vitro CRISPR-Ribonucleoprotein Genetic System in Aspergillus melleus.</title>
        <authorList>
            <person name="Yuan B."/>
            <person name="Grau M.F."/>
            <person name="Murata R.M."/>
            <person name="Torok T."/>
            <person name="Venkateswaran K."/>
            <person name="Stajich J.E."/>
            <person name="Wang C.C.C."/>
        </authorList>
    </citation>
    <scope>NUCLEOTIDE SEQUENCE [LARGE SCALE GENOMIC DNA]</scope>
    <source>
        <strain evidence="1 2">IMV 1140</strain>
    </source>
</reference>